<proteinExistence type="inferred from homology"/>
<name>A0ABP4ER16_9ACTN</name>
<dbReference type="SUPFAM" id="SSF51445">
    <property type="entry name" value="(Trans)glycosidases"/>
    <property type="match status" value="1"/>
</dbReference>
<keyword evidence="6" id="KW-1185">Reference proteome</keyword>
<dbReference type="RefSeq" id="WP_343904976.1">
    <property type="nucleotide sequence ID" value="NZ_BAAAJE010000001.1"/>
</dbReference>
<dbReference type="PANTHER" id="PTHR30480:SF16">
    <property type="entry name" value="GLYCOSIDE HYDROLASE FAMILY 3 DOMAIN PROTEIN"/>
    <property type="match status" value="1"/>
</dbReference>
<evidence type="ECO:0000313" key="5">
    <source>
        <dbReference type="EMBL" id="GAA1126646.1"/>
    </source>
</evidence>
<dbReference type="Gene3D" id="3.20.20.300">
    <property type="entry name" value="Glycoside hydrolase, family 3, N-terminal domain"/>
    <property type="match status" value="1"/>
</dbReference>
<comment type="caution">
    <text evidence="5">The sequence shown here is derived from an EMBL/GenBank/DDBJ whole genome shotgun (WGS) entry which is preliminary data.</text>
</comment>
<dbReference type="EMBL" id="BAAAJE010000001">
    <property type="protein sequence ID" value="GAA1126646.1"/>
    <property type="molecule type" value="Genomic_DNA"/>
</dbReference>
<dbReference type="Proteomes" id="UP001499979">
    <property type="component" value="Unassembled WGS sequence"/>
</dbReference>
<evidence type="ECO:0000259" key="4">
    <source>
        <dbReference type="Pfam" id="PF00933"/>
    </source>
</evidence>
<sequence length="458" mass="46221">MSSVEELALRVLLPAFPGTTLPADWAELFAAGLGGVCLFGSNTADGPAAVAALTGSIRAVAPHAVVAVDEEGGDVTRLHALDGSPVLGPAALGAADDLALTRGTGYAIGVELAAVGIDLDLGPVADVNTNPANPVIGTRSFGADPGRAAAHVVAWAEGLQAAGVAACAKHFPGHGDTAQDSHLALPTVDAPLAVLERRELVPFAAAARAGVAAVMTSHIVVPALDPALPATLSAPVLGLLRDGLGYDGVIVSDALDMAGASAGRGIPQAAVLSLAAGADLLCIGADKDAALVREVQAAVVAAVRSGRLPEARLRDAARRIAQLNGQTASGAAPGRLSVQLRGARAATTVEGELPDLRGAELVSVATAANIAVGEVPWGLRPDRVVRPGQQAVADRPVVLQVRDAHRHPEIDTAGVAVVVEWGWPGPYDGAPPRICTRGYSRPGAAVVDELLRKAGWDR</sequence>
<keyword evidence="3" id="KW-0326">Glycosidase</keyword>
<dbReference type="PANTHER" id="PTHR30480">
    <property type="entry name" value="BETA-HEXOSAMINIDASE-RELATED"/>
    <property type="match status" value="1"/>
</dbReference>
<organism evidence="5 6">
    <name type="scientific">Nocardioides aquiterrae</name>
    <dbReference type="NCBI Taxonomy" id="203799"/>
    <lineage>
        <taxon>Bacteria</taxon>
        <taxon>Bacillati</taxon>
        <taxon>Actinomycetota</taxon>
        <taxon>Actinomycetes</taxon>
        <taxon>Propionibacteriales</taxon>
        <taxon>Nocardioidaceae</taxon>
        <taxon>Nocardioides</taxon>
    </lineage>
</organism>
<evidence type="ECO:0000256" key="2">
    <source>
        <dbReference type="ARBA" id="ARBA00022801"/>
    </source>
</evidence>
<reference evidence="6" key="1">
    <citation type="journal article" date="2019" name="Int. J. Syst. Evol. Microbiol.">
        <title>The Global Catalogue of Microorganisms (GCM) 10K type strain sequencing project: providing services to taxonomists for standard genome sequencing and annotation.</title>
        <authorList>
            <consortium name="The Broad Institute Genomics Platform"/>
            <consortium name="The Broad Institute Genome Sequencing Center for Infectious Disease"/>
            <person name="Wu L."/>
            <person name="Ma J."/>
        </authorList>
    </citation>
    <scope>NUCLEOTIDE SEQUENCE [LARGE SCALE GENOMIC DNA]</scope>
    <source>
        <strain evidence="6">JCM 11813</strain>
    </source>
</reference>
<keyword evidence="2 5" id="KW-0378">Hydrolase</keyword>
<dbReference type="Pfam" id="PF00933">
    <property type="entry name" value="Glyco_hydro_3"/>
    <property type="match status" value="1"/>
</dbReference>
<dbReference type="InterPro" id="IPR017853">
    <property type="entry name" value="GH"/>
</dbReference>
<accession>A0ABP4ER16</accession>
<evidence type="ECO:0000313" key="6">
    <source>
        <dbReference type="Proteomes" id="UP001499979"/>
    </source>
</evidence>
<dbReference type="InterPro" id="IPR050226">
    <property type="entry name" value="NagZ_Beta-hexosaminidase"/>
</dbReference>
<gene>
    <name evidence="5" type="ORF">GCM10009606_02870</name>
</gene>
<evidence type="ECO:0000256" key="1">
    <source>
        <dbReference type="ARBA" id="ARBA00005336"/>
    </source>
</evidence>
<evidence type="ECO:0000256" key="3">
    <source>
        <dbReference type="ARBA" id="ARBA00023295"/>
    </source>
</evidence>
<dbReference type="InterPro" id="IPR036962">
    <property type="entry name" value="Glyco_hydro_3_N_sf"/>
</dbReference>
<dbReference type="InterPro" id="IPR001764">
    <property type="entry name" value="Glyco_hydro_3_N"/>
</dbReference>
<feature type="domain" description="Glycoside hydrolase family 3 N-terminal" evidence="4">
    <location>
        <begin position="30"/>
        <end position="323"/>
    </location>
</feature>
<comment type="similarity">
    <text evidence="1">Belongs to the glycosyl hydrolase 3 family.</text>
</comment>
<protein>
    <submittedName>
        <fullName evidence="5">Glycoside hydrolase family 3 protein</fullName>
    </submittedName>
</protein>
<dbReference type="GO" id="GO:0016787">
    <property type="term" value="F:hydrolase activity"/>
    <property type="evidence" value="ECO:0007669"/>
    <property type="project" value="UniProtKB-KW"/>
</dbReference>